<dbReference type="Gene3D" id="3.40.50.1820">
    <property type="entry name" value="alpha/beta hydrolase"/>
    <property type="match status" value="1"/>
</dbReference>
<protein>
    <submittedName>
        <fullName evidence="2">Alpha/beta fold hydrolase</fullName>
    </submittedName>
</protein>
<dbReference type="InterPro" id="IPR000073">
    <property type="entry name" value="AB_hydrolase_1"/>
</dbReference>
<reference evidence="2 3" key="1">
    <citation type="submission" date="2024-02" db="EMBL/GenBank/DDBJ databases">
        <title>A novel Wenzhouxiangellaceae bacterium, isolated from coastal sediments.</title>
        <authorList>
            <person name="Du Z.-J."/>
            <person name="Ye Y.-Q."/>
            <person name="Zhang X.-Y."/>
        </authorList>
    </citation>
    <scope>NUCLEOTIDE SEQUENCE [LARGE SCALE GENOMIC DNA]</scope>
    <source>
        <strain evidence="2 3">CH-27</strain>
    </source>
</reference>
<dbReference type="EMBL" id="JAZHOG010000010">
    <property type="protein sequence ID" value="MEJ8568927.1"/>
    <property type="molecule type" value="Genomic_DNA"/>
</dbReference>
<dbReference type="RefSeq" id="WP_354696246.1">
    <property type="nucleotide sequence ID" value="NZ_JAZHOG010000010.1"/>
</dbReference>
<accession>A0AAW9RFL1</accession>
<dbReference type="PANTHER" id="PTHR37946:SF1">
    <property type="entry name" value="SLL1969 PROTEIN"/>
    <property type="match status" value="1"/>
</dbReference>
<keyword evidence="2" id="KW-0378">Hydrolase</keyword>
<dbReference type="Proteomes" id="UP001359886">
    <property type="component" value="Unassembled WGS sequence"/>
</dbReference>
<dbReference type="PANTHER" id="PTHR37946">
    <property type="entry name" value="SLL1969 PROTEIN"/>
    <property type="match status" value="1"/>
</dbReference>
<dbReference type="AlphaFoldDB" id="A0AAW9RFL1"/>
<dbReference type="SUPFAM" id="SSF53474">
    <property type="entry name" value="alpha/beta-Hydrolases"/>
    <property type="match status" value="1"/>
</dbReference>
<proteinExistence type="predicted"/>
<organism evidence="2 3">
    <name type="scientific">Elongatibacter sediminis</name>
    <dbReference type="NCBI Taxonomy" id="3119006"/>
    <lineage>
        <taxon>Bacteria</taxon>
        <taxon>Pseudomonadati</taxon>
        <taxon>Pseudomonadota</taxon>
        <taxon>Gammaproteobacteria</taxon>
        <taxon>Chromatiales</taxon>
        <taxon>Wenzhouxiangellaceae</taxon>
        <taxon>Elongatibacter</taxon>
    </lineage>
</organism>
<keyword evidence="3" id="KW-1185">Reference proteome</keyword>
<name>A0AAW9RFL1_9GAMM</name>
<gene>
    <name evidence="2" type="ORF">V3330_14940</name>
</gene>
<evidence type="ECO:0000259" key="1">
    <source>
        <dbReference type="Pfam" id="PF12697"/>
    </source>
</evidence>
<evidence type="ECO:0000313" key="2">
    <source>
        <dbReference type="EMBL" id="MEJ8568927.1"/>
    </source>
</evidence>
<evidence type="ECO:0000313" key="3">
    <source>
        <dbReference type="Proteomes" id="UP001359886"/>
    </source>
</evidence>
<dbReference type="Pfam" id="PF12697">
    <property type="entry name" value="Abhydrolase_6"/>
    <property type="match status" value="1"/>
</dbReference>
<sequence>MSEPAPVVLVHGLFYGRLSMALLARRLRRAGLRTRSFAYRPTRDGLDAAARALARFAAADCTRPPHFVGHSFGGLVILRALELQHDRDPGRAVLLGSPLQGSRVARQLCRWRPGRALLGAAGPELVAGYDRIRSGWKVGLIAGNRSLGLGRLAGIRLGRSDGTVALDEVMAGDAADRDVLPVSHTGLLVSGRVAERVAAFLQNGRLRSLP</sequence>
<feature type="domain" description="AB hydrolase-1" evidence="1">
    <location>
        <begin position="7"/>
        <end position="127"/>
    </location>
</feature>
<comment type="caution">
    <text evidence="2">The sequence shown here is derived from an EMBL/GenBank/DDBJ whole genome shotgun (WGS) entry which is preliminary data.</text>
</comment>
<dbReference type="GO" id="GO:0016787">
    <property type="term" value="F:hydrolase activity"/>
    <property type="evidence" value="ECO:0007669"/>
    <property type="project" value="UniProtKB-KW"/>
</dbReference>
<dbReference type="InterPro" id="IPR029058">
    <property type="entry name" value="AB_hydrolase_fold"/>
</dbReference>